<name>A0A5A9N3B7_9TELE</name>
<evidence type="ECO:0000313" key="1">
    <source>
        <dbReference type="EMBL" id="KAA0703469.1"/>
    </source>
</evidence>
<keyword evidence="2" id="KW-1185">Reference proteome</keyword>
<dbReference type="AlphaFoldDB" id="A0A5A9N3B7"/>
<reference evidence="1 2" key="1">
    <citation type="journal article" date="2019" name="Mol. Ecol. Resour.">
        <title>Chromosome-level genome assembly of Triplophysa tibetana, a fish adapted to the harsh high-altitude environment of the Tibetan Plateau.</title>
        <authorList>
            <person name="Yang X."/>
            <person name="Liu H."/>
            <person name="Ma Z."/>
            <person name="Zou Y."/>
            <person name="Zou M."/>
            <person name="Mao Y."/>
            <person name="Li X."/>
            <person name="Wang H."/>
            <person name="Chen T."/>
            <person name="Wang W."/>
            <person name="Yang R."/>
        </authorList>
    </citation>
    <scope>NUCLEOTIDE SEQUENCE [LARGE SCALE GENOMIC DNA]</scope>
    <source>
        <strain evidence="1">TTIB1903HZAU</strain>
        <tissue evidence="1">Muscle</tissue>
    </source>
</reference>
<accession>A0A5A9N3B7</accession>
<gene>
    <name evidence="1" type="ORF">E1301_Tti006734</name>
</gene>
<comment type="caution">
    <text evidence="1">The sequence shown here is derived from an EMBL/GenBank/DDBJ whole genome shotgun (WGS) entry which is preliminary data.</text>
</comment>
<proteinExistence type="predicted"/>
<protein>
    <submittedName>
        <fullName evidence="1">Uncharacterized protein</fullName>
    </submittedName>
</protein>
<dbReference type="Proteomes" id="UP000324632">
    <property type="component" value="Chromosome 24"/>
</dbReference>
<sequence>MNLGGIHHSLLQKERVKHTVVFFWVNRFSAGSSPPPSRPIPSLVPVSPVLLTGLAPDIFGETVTGFTSRIKSISQGLVTASGLAVCAAAVMSLVSLPHDLFAQIVFVMPDLK</sequence>
<dbReference type="EMBL" id="SOYY01000024">
    <property type="protein sequence ID" value="KAA0703469.1"/>
    <property type="molecule type" value="Genomic_DNA"/>
</dbReference>
<organism evidence="1 2">
    <name type="scientific">Triplophysa tibetana</name>
    <dbReference type="NCBI Taxonomy" id="1572043"/>
    <lineage>
        <taxon>Eukaryota</taxon>
        <taxon>Metazoa</taxon>
        <taxon>Chordata</taxon>
        <taxon>Craniata</taxon>
        <taxon>Vertebrata</taxon>
        <taxon>Euteleostomi</taxon>
        <taxon>Actinopterygii</taxon>
        <taxon>Neopterygii</taxon>
        <taxon>Teleostei</taxon>
        <taxon>Ostariophysi</taxon>
        <taxon>Cypriniformes</taxon>
        <taxon>Nemacheilidae</taxon>
        <taxon>Triplophysa</taxon>
    </lineage>
</organism>
<evidence type="ECO:0000313" key="2">
    <source>
        <dbReference type="Proteomes" id="UP000324632"/>
    </source>
</evidence>